<organism evidence="1 2">
    <name type="scientific">Diplodia intermedia</name>
    <dbReference type="NCBI Taxonomy" id="856260"/>
    <lineage>
        <taxon>Eukaryota</taxon>
        <taxon>Fungi</taxon>
        <taxon>Dikarya</taxon>
        <taxon>Ascomycota</taxon>
        <taxon>Pezizomycotina</taxon>
        <taxon>Dothideomycetes</taxon>
        <taxon>Dothideomycetes incertae sedis</taxon>
        <taxon>Botryosphaeriales</taxon>
        <taxon>Botryosphaeriaceae</taxon>
        <taxon>Diplodia</taxon>
    </lineage>
</organism>
<gene>
    <name evidence="1" type="ORF">SLS58_007937</name>
</gene>
<name>A0ABR3TJE5_9PEZI</name>
<dbReference type="EMBL" id="JAKEKT020000063">
    <property type="protein sequence ID" value="KAL1639505.1"/>
    <property type="molecule type" value="Genomic_DNA"/>
</dbReference>
<keyword evidence="2" id="KW-1185">Reference proteome</keyword>
<dbReference type="Proteomes" id="UP001521184">
    <property type="component" value="Unassembled WGS sequence"/>
</dbReference>
<comment type="caution">
    <text evidence="1">The sequence shown here is derived from an EMBL/GenBank/DDBJ whole genome shotgun (WGS) entry which is preliminary data.</text>
</comment>
<evidence type="ECO:0000313" key="1">
    <source>
        <dbReference type="EMBL" id="KAL1639505.1"/>
    </source>
</evidence>
<sequence length="118" mass="12726">MTGTKDSAFESELHACSLMIEQIKANARVLFGCRLTYDVAIGHGDDGGYRAVLFRHNRDESDSHKACAADGPKGTKFSELRQAHALLRMGFAPTRTAAVRSVLDWTEGLVSGGGGDRD</sequence>
<accession>A0ABR3TJE5</accession>
<proteinExistence type="predicted"/>
<protein>
    <submittedName>
        <fullName evidence="1">Uncharacterized protein</fullName>
    </submittedName>
</protein>
<reference evidence="1 2" key="1">
    <citation type="journal article" date="2023" name="Plant Dis.">
        <title>First Report of Diplodia intermedia Causing Canker and Dieback Diseases on Apple Trees in Canada.</title>
        <authorList>
            <person name="Ellouze W."/>
            <person name="Ilyukhin E."/>
            <person name="Sulman M."/>
            <person name="Ali S."/>
        </authorList>
    </citation>
    <scope>NUCLEOTIDE SEQUENCE [LARGE SCALE GENOMIC DNA]</scope>
    <source>
        <strain evidence="1 2">M45-28</strain>
    </source>
</reference>
<evidence type="ECO:0000313" key="2">
    <source>
        <dbReference type="Proteomes" id="UP001521184"/>
    </source>
</evidence>